<feature type="transmembrane region" description="Helical" evidence="6">
    <location>
        <begin position="190"/>
        <end position="208"/>
    </location>
</feature>
<evidence type="ECO:0000259" key="8">
    <source>
        <dbReference type="Pfam" id="PF13886"/>
    </source>
</evidence>
<feature type="chain" id="PRO_5007872986" description="TM7S3/TM198-like domain-containing protein" evidence="7">
    <location>
        <begin position="19"/>
        <end position="894"/>
    </location>
</feature>
<evidence type="ECO:0000256" key="4">
    <source>
        <dbReference type="ARBA" id="ARBA00023136"/>
    </source>
</evidence>
<dbReference type="OrthoDB" id="102260at2759"/>
<dbReference type="STRING" id="1314776.A0A166EYG5"/>
<evidence type="ECO:0000256" key="6">
    <source>
        <dbReference type="SAM" id="Phobius"/>
    </source>
</evidence>
<feature type="domain" description="TM7S3/TM198-like" evidence="8">
    <location>
        <begin position="108"/>
        <end position="315"/>
    </location>
</feature>
<proteinExistence type="predicted"/>
<feature type="transmembrane region" description="Helical" evidence="6">
    <location>
        <begin position="129"/>
        <end position="152"/>
    </location>
</feature>
<keyword evidence="7" id="KW-0732">Signal</keyword>
<dbReference type="PANTHER" id="PTHR39469">
    <property type="entry name" value="CHROMOSOME 1, WHOLE GENOME SHOTGUN SEQUENCE"/>
    <property type="match status" value="1"/>
</dbReference>
<evidence type="ECO:0000256" key="3">
    <source>
        <dbReference type="ARBA" id="ARBA00022989"/>
    </source>
</evidence>
<feature type="compositionally biased region" description="Polar residues" evidence="5">
    <location>
        <begin position="485"/>
        <end position="503"/>
    </location>
</feature>
<comment type="subcellular location">
    <subcellularLocation>
        <location evidence="1">Membrane</location>
        <topology evidence="1">Multi-pass membrane protein</topology>
    </subcellularLocation>
</comment>
<evidence type="ECO:0000256" key="5">
    <source>
        <dbReference type="SAM" id="MobiDB-lite"/>
    </source>
</evidence>
<sequence>MILFHILCPLLFVVAAVAQNATTSTFTSFAVHTTQVRGNGNQLVNSTVSVPTIITTTILPQNTSSTSSVASTTTSANSSATTTSTSTPTGTPLPVLDTVLDPGFGVLGAILILTGLPSAFLGHKNRWTSFFLTGFYSLALICLALILKFGVLNAINPPSTKLRGLFVLSCGVAGIAGGGVSVLFWSQAKYFIGGLGGFAFGLWLQAFRSGGIIRPIAFRWIMYIACTVVGFILCTIPKLHYQILLISTSIVGATVFMLGVDCFTTAGLKEFYVYNLGFTGLFPKFSGIPFPLSQTMEIELGLIAAVALAGAAVQLRVYVVLKKKLKEIEDEQKRRDQEFDARAAERIAAVDKDLERWEREHGKGADSSVTTPMLGAGEKQDETLATLSYEGRTSSQFTLVGRGRRQSGVSDLMSPNTEDLEAQSSRPQPPGILPALNLGADIEQVIPAHMVTPDLNDPEVREKEELLAEIENIRRSIEILRSTDSHSPTPGGSGSRHPSTASKPLTPADEVTAHLLPVPRSPLASASRPRVQSMDALSSINSADVGNNIARPTSTPLRDDGWDEYVRERKLFTPPYGTSPPLESSPIVPKPRPVSMLSSFPDAVKEALTRRQRRENSFDFNASPRIPEENYELSRVAESEADTPALSTQDNYPAPPRAQRTFGLNLMSPKPTQPNQSVQILPPRKSKRPESPPVEKPAAPVRTKTFEELASRHREKMRDLQAPLSNAEREQAALEEAKSRWERSKAVEKDAVAKRQAEKAAALAKESAKEKEGPSGRKSWRISKALGGGSGSKDTPAEQPLSADRVTSMASIEALGNRRMSSAMKVQQWQQAQITPSETPAESSSRPSRRDSRGFTSESGGAVPFPTPSQSRPRDQNPRRKSRTLAPGPRDPPS</sequence>
<feature type="region of interest" description="Disordered" evidence="5">
    <location>
        <begin position="397"/>
        <end position="432"/>
    </location>
</feature>
<dbReference type="PANTHER" id="PTHR39469:SF1">
    <property type="entry name" value="DUF4203 DOMAIN-CONTAINING PROTEIN"/>
    <property type="match status" value="1"/>
</dbReference>
<feature type="compositionally biased region" description="Polar residues" evidence="5">
    <location>
        <begin position="407"/>
        <end position="426"/>
    </location>
</feature>
<dbReference type="GO" id="GO:0016020">
    <property type="term" value="C:membrane"/>
    <property type="evidence" value="ECO:0007669"/>
    <property type="project" value="UniProtKB-SubCell"/>
</dbReference>
<dbReference type="Pfam" id="PF13886">
    <property type="entry name" value="TM7S3_TM198"/>
    <property type="match status" value="1"/>
</dbReference>
<feature type="signal peptide" evidence="7">
    <location>
        <begin position="1"/>
        <end position="18"/>
    </location>
</feature>
<feature type="compositionally biased region" description="Basic and acidic residues" evidence="5">
    <location>
        <begin position="727"/>
        <end position="758"/>
    </location>
</feature>
<keyword evidence="4 6" id="KW-0472">Membrane</keyword>
<protein>
    <recommendedName>
        <fullName evidence="8">TM7S3/TM198-like domain-containing protein</fullName>
    </recommendedName>
</protein>
<reference evidence="9 10" key="1">
    <citation type="journal article" date="2016" name="Mol. Biol. Evol.">
        <title>Comparative Genomics of Early-Diverging Mushroom-Forming Fungi Provides Insights into the Origins of Lignocellulose Decay Capabilities.</title>
        <authorList>
            <person name="Nagy L.G."/>
            <person name="Riley R."/>
            <person name="Tritt A."/>
            <person name="Adam C."/>
            <person name="Daum C."/>
            <person name="Floudas D."/>
            <person name="Sun H."/>
            <person name="Yadav J.S."/>
            <person name="Pangilinan J."/>
            <person name="Larsson K.H."/>
            <person name="Matsuura K."/>
            <person name="Barry K."/>
            <person name="Labutti K."/>
            <person name="Kuo R."/>
            <person name="Ohm R.A."/>
            <person name="Bhattacharya S.S."/>
            <person name="Shirouzu T."/>
            <person name="Yoshinaga Y."/>
            <person name="Martin F.M."/>
            <person name="Grigoriev I.V."/>
            <person name="Hibbett D.S."/>
        </authorList>
    </citation>
    <scope>NUCLEOTIDE SEQUENCE [LARGE SCALE GENOMIC DNA]</scope>
    <source>
        <strain evidence="9 10">HHB10207 ss-3</strain>
    </source>
</reference>
<feature type="transmembrane region" description="Helical" evidence="6">
    <location>
        <begin position="103"/>
        <end position="122"/>
    </location>
</feature>
<dbReference type="AlphaFoldDB" id="A0A166EYG5"/>
<feature type="region of interest" description="Disordered" evidence="5">
    <location>
        <begin position="480"/>
        <end position="505"/>
    </location>
</feature>
<gene>
    <name evidence="9" type="ORF">SISSUDRAFT_1060593</name>
</gene>
<dbReference type="InterPro" id="IPR025256">
    <property type="entry name" value="TM7S3/TM198-like_dom"/>
</dbReference>
<organism evidence="9 10">
    <name type="scientific">Sistotremastrum suecicum HHB10207 ss-3</name>
    <dbReference type="NCBI Taxonomy" id="1314776"/>
    <lineage>
        <taxon>Eukaryota</taxon>
        <taxon>Fungi</taxon>
        <taxon>Dikarya</taxon>
        <taxon>Basidiomycota</taxon>
        <taxon>Agaricomycotina</taxon>
        <taxon>Agaricomycetes</taxon>
        <taxon>Sistotremastrales</taxon>
        <taxon>Sistotremastraceae</taxon>
        <taxon>Sistotremastrum</taxon>
    </lineage>
</organism>
<evidence type="ECO:0000313" key="10">
    <source>
        <dbReference type="Proteomes" id="UP000076798"/>
    </source>
</evidence>
<keyword evidence="3 6" id="KW-1133">Transmembrane helix</keyword>
<feature type="transmembrane region" description="Helical" evidence="6">
    <location>
        <begin position="220"/>
        <end position="236"/>
    </location>
</feature>
<accession>A0A166EYG5</accession>
<name>A0A166EYG5_9AGAM</name>
<evidence type="ECO:0000256" key="2">
    <source>
        <dbReference type="ARBA" id="ARBA00022692"/>
    </source>
</evidence>
<keyword evidence="10" id="KW-1185">Reference proteome</keyword>
<dbReference type="Proteomes" id="UP000076798">
    <property type="component" value="Unassembled WGS sequence"/>
</dbReference>
<feature type="compositionally biased region" description="Basic and acidic residues" evidence="5">
    <location>
        <begin position="766"/>
        <end position="775"/>
    </location>
</feature>
<keyword evidence="2 6" id="KW-0812">Transmembrane</keyword>
<feature type="region of interest" description="Disordered" evidence="5">
    <location>
        <begin position="63"/>
        <end position="89"/>
    </location>
</feature>
<evidence type="ECO:0000313" key="9">
    <source>
        <dbReference type="EMBL" id="KZT40086.1"/>
    </source>
</evidence>
<feature type="compositionally biased region" description="Basic and acidic residues" evidence="5">
    <location>
        <begin position="704"/>
        <end position="719"/>
    </location>
</feature>
<feature type="region of interest" description="Disordered" evidence="5">
    <location>
        <begin position="610"/>
        <end position="894"/>
    </location>
</feature>
<evidence type="ECO:0000256" key="7">
    <source>
        <dbReference type="SAM" id="SignalP"/>
    </source>
</evidence>
<dbReference type="EMBL" id="KV428037">
    <property type="protein sequence ID" value="KZT40086.1"/>
    <property type="molecule type" value="Genomic_DNA"/>
</dbReference>
<evidence type="ECO:0000256" key="1">
    <source>
        <dbReference type="ARBA" id="ARBA00004141"/>
    </source>
</evidence>
<feature type="transmembrane region" description="Helical" evidence="6">
    <location>
        <begin position="243"/>
        <end position="268"/>
    </location>
</feature>
<feature type="transmembrane region" description="Helical" evidence="6">
    <location>
        <begin position="164"/>
        <end position="185"/>
    </location>
</feature>
<feature type="compositionally biased region" description="Polar residues" evidence="5">
    <location>
        <begin position="824"/>
        <end position="842"/>
    </location>
</feature>